<dbReference type="SUPFAM" id="SSF51338">
    <property type="entry name" value="Composite domain of metallo-dependent hydrolases"/>
    <property type="match status" value="1"/>
</dbReference>
<keyword evidence="1" id="KW-0732">Signal</keyword>
<feature type="signal peptide" evidence="1">
    <location>
        <begin position="1"/>
        <end position="21"/>
    </location>
</feature>
<dbReference type="Gene3D" id="3.20.20.140">
    <property type="entry name" value="Metal-dependent hydrolases"/>
    <property type="match status" value="1"/>
</dbReference>
<feature type="domain" description="Amidohydrolase-related" evidence="2">
    <location>
        <begin position="244"/>
        <end position="382"/>
    </location>
</feature>
<feature type="chain" id="PRO_5015441810" evidence="1">
    <location>
        <begin position="22"/>
        <end position="417"/>
    </location>
</feature>
<comment type="caution">
    <text evidence="3">The sequence shown here is derived from an EMBL/GenBank/DDBJ whole genome shotgun (WGS) entry which is preliminary data.</text>
</comment>
<dbReference type="OrthoDB" id="9802793at2"/>
<organism evidence="3 4">
    <name type="scientific">Blastopirellula marina</name>
    <dbReference type="NCBI Taxonomy" id="124"/>
    <lineage>
        <taxon>Bacteria</taxon>
        <taxon>Pseudomonadati</taxon>
        <taxon>Planctomycetota</taxon>
        <taxon>Planctomycetia</taxon>
        <taxon>Pirellulales</taxon>
        <taxon>Pirellulaceae</taxon>
        <taxon>Blastopirellula</taxon>
    </lineage>
</organism>
<dbReference type="AlphaFoldDB" id="A0A2S8FAT5"/>
<dbReference type="InterPro" id="IPR032466">
    <property type="entry name" value="Metal_Hydrolase"/>
</dbReference>
<evidence type="ECO:0000313" key="4">
    <source>
        <dbReference type="Proteomes" id="UP000239388"/>
    </source>
</evidence>
<dbReference type="PANTHER" id="PTHR43135:SF3">
    <property type="entry name" value="ALPHA-D-RIBOSE 1-METHYLPHOSPHONATE 5-TRIPHOSPHATE DIPHOSPHATASE"/>
    <property type="match status" value="1"/>
</dbReference>
<protein>
    <submittedName>
        <fullName evidence="3">Imidazolonepropionase</fullName>
    </submittedName>
</protein>
<dbReference type="SUPFAM" id="SSF51556">
    <property type="entry name" value="Metallo-dependent hydrolases"/>
    <property type="match status" value="1"/>
</dbReference>
<evidence type="ECO:0000259" key="2">
    <source>
        <dbReference type="Pfam" id="PF01979"/>
    </source>
</evidence>
<dbReference type="InterPro" id="IPR006680">
    <property type="entry name" value="Amidohydro-rel"/>
</dbReference>
<proteinExistence type="predicted"/>
<dbReference type="RefSeq" id="WP_105357749.1">
    <property type="nucleotide sequence ID" value="NZ_PUIB01000023.1"/>
</dbReference>
<evidence type="ECO:0000313" key="3">
    <source>
        <dbReference type="EMBL" id="PQO29044.1"/>
    </source>
</evidence>
<dbReference type="InterPro" id="IPR011059">
    <property type="entry name" value="Metal-dep_hydrolase_composite"/>
</dbReference>
<dbReference type="InterPro" id="IPR051781">
    <property type="entry name" value="Metallo-dep_Hydrolase"/>
</dbReference>
<dbReference type="PANTHER" id="PTHR43135">
    <property type="entry name" value="ALPHA-D-RIBOSE 1-METHYLPHOSPHONATE 5-TRIPHOSPHATE DIPHOSPHATASE"/>
    <property type="match status" value="1"/>
</dbReference>
<dbReference type="Proteomes" id="UP000239388">
    <property type="component" value="Unassembled WGS sequence"/>
</dbReference>
<name>A0A2S8FAT5_9BACT</name>
<dbReference type="Pfam" id="PF01979">
    <property type="entry name" value="Amidohydro_1"/>
    <property type="match status" value="1"/>
</dbReference>
<dbReference type="EMBL" id="PUIB01000023">
    <property type="protein sequence ID" value="PQO29044.1"/>
    <property type="molecule type" value="Genomic_DNA"/>
</dbReference>
<evidence type="ECO:0000256" key="1">
    <source>
        <dbReference type="SAM" id="SignalP"/>
    </source>
</evidence>
<reference evidence="3 4" key="1">
    <citation type="submission" date="2018-02" db="EMBL/GenBank/DDBJ databases">
        <title>Comparative genomes isolates from brazilian mangrove.</title>
        <authorList>
            <person name="Araujo J.E."/>
            <person name="Taketani R.G."/>
            <person name="Silva M.C.P."/>
            <person name="Loureco M.V."/>
            <person name="Andreote F.D."/>
        </authorList>
    </citation>
    <scope>NUCLEOTIDE SEQUENCE [LARGE SCALE GENOMIC DNA]</scope>
    <source>
        <strain evidence="3 4">NAP PRIS-MGV</strain>
    </source>
</reference>
<dbReference type="GO" id="GO:0016810">
    <property type="term" value="F:hydrolase activity, acting on carbon-nitrogen (but not peptide) bonds"/>
    <property type="evidence" value="ECO:0007669"/>
    <property type="project" value="InterPro"/>
</dbReference>
<gene>
    <name evidence="3" type="ORF">C5Y98_22835</name>
</gene>
<sequence>MPNIQKLLTIAILSTLAAAVAASEQIPGVLPKGPVAIVGATLHPVSADAIPKGTIVFEDGKITALGDKVKVPPKATIIKADGKHVYPGLFESRSRIGLVEIDAIKATRDFDESGLLNPNAKAHVSVDPDSEIIPVTRSNGVLLAMSSPAGGLIAGQSAVLQLDGWTFEELTLKPRTAMIVSMRSESDRKSLEKFFDKARHFAQAVAADVDVTHDERLSAMVDVIEGKQPIIIEADRWDAITRAVTFANEQNVKLILFGGYDAPKCAELLKTHDVPVIISAIHRKPLSRDDPYDASFTLPKRLQELGIRFSISGYDRSEASNTRNLPYEAATAAAFGLSPENAIRAITLSPAEILGVADHVGSLEVGKDATLFLCDGNPLEAATHTEAAWIAGKPVDLDDKHKRLRQKYEQKYEQADD</sequence>
<accession>A0A2S8FAT5</accession>